<organism evidence="2 3">
    <name type="scientific">Kistimonas scapharcae</name>
    <dbReference type="NCBI Taxonomy" id="1036133"/>
    <lineage>
        <taxon>Bacteria</taxon>
        <taxon>Pseudomonadati</taxon>
        <taxon>Pseudomonadota</taxon>
        <taxon>Gammaproteobacteria</taxon>
        <taxon>Oceanospirillales</taxon>
        <taxon>Endozoicomonadaceae</taxon>
        <taxon>Kistimonas</taxon>
    </lineage>
</organism>
<feature type="transmembrane region" description="Helical" evidence="1">
    <location>
        <begin position="140"/>
        <end position="160"/>
    </location>
</feature>
<feature type="transmembrane region" description="Helical" evidence="1">
    <location>
        <begin position="330"/>
        <end position="350"/>
    </location>
</feature>
<dbReference type="InterPro" id="IPR037185">
    <property type="entry name" value="EmrE-like"/>
</dbReference>
<keyword evidence="3" id="KW-1185">Reference proteome</keyword>
<feature type="transmembrane region" description="Helical" evidence="1">
    <location>
        <begin position="169"/>
        <end position="189"/>
    </location>
</feature>
<dbReference type="EMBL" id="BAABFL010000431">
    <property type="protein sequence ID" value="GAA4650987.1"/>
    <property type="molecule type" value="Genomic_DNA"/>
</dbReference>
<feature type="transmembrane region" description="Helical" evidence="1">
    <location>
        <begin position="28"/>
        <end position="49"/>
    </location>
</feature>
<dbReference type="Proteomes" id="UP001500604">
    <property type="component" value="Unassembled WGS sequence"/>
</dbReference>
<proteinExistence type="predicted"/>
<gene>
    <name evidence="2" type="ORF">GCM10023116_32700</name>
</gene>
<keyword evidence="1" id="KW-1133">Transmembrane helix</keyword>
<evidence type="ECO:0000256" key="1">
    <source>
        <dbReference type="SAM" id="Phobius"/>
    </source>
</evidence>
<reference evidence="3" key="1">
    <citation type="journal article" date="2019" name="Int. J. Syst. Evol. Microbiol.">
        <title>The Global Catalogue of Microorganisms (GCM) 10K type strain sequencing project: providing services to taxonomists for standard genome sequencing and annotation.</title>
        <authorList>
            <consortium name="The Broad Institute Genomics Platform"/>
            <consortium name="The Broad Institute Genome Sequencing Center for Infectious Disease"/>
            <person name="Wu L."/>
            <person name="Ma J."/>
        </authorList>
    </citation>
    <scope>NUCLEOTIDE SEQUENCE [LARGE SCALE GENOMIC DNA]</scope>
    <source>
        <strain evidence="3">JCM 17805</strain>
    </source>
</reference>
<comment type="caution">
    <text evidence="2">The sequence shown here is derived from an EMBL/GenBank/DDBJ whole genome shotgun (WGS) entry which is preliminary data.</text>
</comment>
<accession>A0ABP8V7S1</accession>
<feature type="transmembrane region" description="Helical" evidence="1">
    <location>
        <begin position="230"/>
        <end position="251"/>
    </location>
</feature>
<feature type="transmembrane region" description="Helical" evidence="1">
    <location>
        <begin position="271"/>
        <end position="290"/>
    </location>
</feature>
<dbReference type="SUPFAM" id="SSF103481">
    <property type="entry name" value="Multidrug resistance efflux transporter EmrE"/>
    <property type="match status" value="1"/>
</dbReference>
<name>A0ABP8V7S1_9GAMM</name>
<keyword evidence="1" id="KW-0812">Transmembrane</keyword>
<evidence type="ECO:0000313" key="2">
    <source>
        <dbReference type="EMBL" id="GAA4650987.1"/>
    </source>
</evidence>
<evidence type="ECO:0000313" key="3">
    <source>
        <dbReference type="Proteomes" id="UP001500604"/>
    </source>
</evidence>
<feature type="transmembrane region" description="Helical" evidence="1">
    <location>
        <begin position="69"/>
        <end position="91"/>
    </location>
</feature>
<protein>
    <submittedName>
        <fullName evidence="2">Membrane protein</fullName>
    </submittedName>
</protein>
<feature type="transmembrane region" description="Helical" evidence="1">
    <location>
        <begin position="195"/>
        <end position="218"/>
    </location>
</feature>
<feature type="transmembrane region" description="Helical" evidence="1">
    <location>
        <begin position="302"/>
        <end position="324"/>
    </location>
</feature>
<dbReference type="RefSeq" id="WP_345197278.1">
    <property type="nucleotide sequence ID" value="NZ_BAABFL010000431.1"/>
</dbReference>
<feature type="transmembrane region" description="Helical" evidence="1">
    <location>
        <begin position="112"/>
        <end position="134"/>
    </location>
</feature>
<sequence>MSGAVATGNMMAFQAKTKLDFDFRRRGIIIALMSGMFYGWYTAFMTLGMSTGTWVDWYGVNTAGLSAFAITYLLGALGAATTDTFSALWALSIATARGRIGDFFRCMKTRPSMVMAVAAIIGGPLASTAYVIGLQKAGSIIVPISALCPAIGAILGRFLFKQELNARMMLGILICFIASCMIASTSLGGEAPEGLMVGLFFGFIAALGWGIEGCVCGYGTSMIDSEIGITIRQVTSGLTNLIILVPLFGMMSNHDVSTFSMVQQSFSNGDSTLWFMIAGLCAYVTFMFWYKGNSMCGAALGMSCNGTFSFWGPFCCWLLLGVIFGLDGWTIPPVAWAAAVLMVVGIFVIAMNPMDLLKKKEDGHYETA</sequence>
<keyword evidence="1" id="KW-0472">Membrane</keyword>